<sequence>MEYGPGPGDLIAFGRRVERENVIRAGIVVTLYSLLVVLGFFGLLVTNPELDFTHLLFETVSAAATVGLSMNTTPLINDAGLVILSALMYLGRIGPVTFAVAFTLRNQRPNGVKYPVEPDILVG</sequence>
<evidence type="ECO:0000256" key="2">
    <source>
        <dbReference type="ARBA" id="ARBA00022448"/>
    </source>
</evidence>
<evidence type="ECO:0000313" key="9">
    <source>
        <dbReference type="EMBL" id="MFC6592485.1"/>
    </source>
</evidence>
<dbReference type="PANTHER" id="PTHR32024">
    <property type="entry name" value="TRK SYSTEM POTASSIUM UPTAKE PROTEIN TRKG-RELATED"/>
    <property type="match status" value="1"/>
</dbReference>
<keyword evidence="5 8" id="KW-1133">Transmembrane helix</keyword>
<evidence type="ECO:0000256" key="7">
    <source>
        <dbReference type="ARBA" id="ARBA00023136"/>
    </source>
</evidence>
<comment type="caution">
    <text evidence="9">The sequence shown here is derived from an EMBL/GenBank/DDBJ whole genome shotgun (WGS) entry which is preliminary data.</text>
</comment>
<evidence type="ECO:0000256" key="4">
    <source>
        <dbReference type="ARBA" id="ARBA00022692"/>
    </source>
</evidence>
<comment type="subcellular location">
    <subcellularLocation>
        <location evidence="1">Cell membrane</location>
        <topology evidence="1">Multi-pass membrane protein</topology>
    </subcellularLocation>
</comment>
<evidence type="ECO:0000313" key="10">
    <source>
        <dbReference type="Proteomes" id="UP001596297"/>
    </source>
</evidence>
<name>A0ABW1YDR9_9DEIO</name>
<feature type="transmembrane region" description="Helical" evidence="8">
    <location>
        <begin position="22"/>
        <end position="45"/>
    </location>
</feature>
<reference evidence="10" key="1">
    <citation type="journal article" date="2019" name="Int. J. Syst. Evol. Microbiol.">
        <title>The Global Catalogue of Microorganisms (GCM) 10K type strain sequencing project: providing services to taxonomists for standard genome sequencing and annotation.</title>
        <authorList>
            <consortium name="The Broad Institute Genomics Platform"/>
            <consortium name="The Broad Institute Genome Sequencing Center for Infectious Disease"/>
            <person name="Wu L."/>
            <person name="Ma J."/>
        </authorList>
    </citation>
    <scope>NUCLEOTIDE SEQUENCE [LARGE SCALE GENOMIC DNA]</scope>
    <source>
        <strain evidence="10">CGMCC 1.15772</strain>
    </source>
</reference>
<keyword evidence="4 8" id="KW-0812">Transmembrane</keyword>
<feature type="transmembrane region" description="Helical" evidence="8">
    <location>
        <begin position="79"/>
        <end position="104"/>
    </location>
</feature>
<keyword evidence="10" id="KW-1185">Reference proteome</keyword>
<keyword evidence="7 8" id="KW-0472">Membrane</keyword>
<evidence type="ECO:0000256" key="1">
    <source>
        <dbReference type="ARBA" id="ARBA00004651"/>
    </source>
</evidence>
<dbReference type="Pfam" id="PF02386">
    <property type="entry name" value="TrkH"/>
    <property type="match status" value="1"/>
</dbReference>
<proteinExistence type="predicted"/>
<dbReference type="RefSeq" id="WP_380083516.1">
    <property type="nucleotide sequence ID" value="NZ_JBHSWD010000001.1"/>
</dbReference>
<keyword evidence="2" id="KW-0813">Transport</keyword>
<protein>
    <submittedName>
        <fullName evidence="9">Potassium transporter TrkG</fullName>
    </submittedName>
</protein>
<dbReference type="PANTHER" id="PTHR32024:SF1">
    <property type="entry name" value="KTR SYSTEM POTASSIUM UPTAKE PROTEIN B"/>
    <property type="match status" value="1"/>
</dbReference>
<keyword evidence="6" id="KW-0406">Ion transport</keyword>
<keyword evidence="3" id="KW-1003">Cell membrane</keyword>
<evidence type="ECO:0000256" key="3">
    <source>
        <dbReference type="ARBA" id="ARBA00022475"/>
    </source>
</evidence>
<evidence type="ECO:0000256" key="6">
    <source>
        <dbReference type="ARBA" id="ARBA00023065"/>
    </source>
</evidence>
<dbReference type="EMBL" id="JBHSWD010000001">
    <property type="protein sequence ID" value="MFC6592485.1"/>
    <property type="molecule type" value="Genomic_DNA"/>
</dbReference>
<organism evidence="9 10">
    <name type="scientific">Deinococcus lacus</name>
    <dbReference type="NCBI Taxonomy" id="392561"/>
    <lineage>
        <taxon>Bacteria</taxon>
        <taxon>Thermotogati</taxon>
        <taxon>Deinococcota</taxon>
        <taxon>Deinococci</taxon>
        <taxon>Deinococcales</taxon>
        <taxon>Deinococcaceae</taxon>
        <taxon>Deinococcus</taxon>
    </lineage>
</organism>
<evidence type="ECO:0000256" key="5">
    <source>
        <dbReference type="ARBA" id="ARBA00022989"/>
    </source>
</evidence>
<accession>A0ABW1YDR9</accession>
<gene>
    <name evidence="9" type="ORF">ACFP81_11090</name>
</gene>
<dbReference type="InterPro" id="IPR003445">
    <property type="entry name" value="Cat_transpt"/>
</dbReference>
<evidence type="ECO:0000256" key="8">
    <source>
        <dbReference type="SAM" id="Phobius"/>
    </source>
</evidence>
<dbReference type="Proteomes" id="UP001596297">
    <property type="component" value="Unassembled WGS sequence"/>
</dbReference>